<dbReference type="InterPro" id="IPR008969">
    <property type="entry name" value="CarboxyPept-like_regulatory"/>
</dbReference>
<dbReference type="EMBL" id="JRHH01000001">
    <property type="protein sequence ID" value="KGD69623.1"/>
    <property type="molecule type" value="Genomic_DNA"/>
</dbReference>
<organism evidence="2 3">
    <name type="scientific">Flavobacterium aquatile LMG 4008 = ATCC 11947</name>
    <dbReference type="NCBI Taxonomy" id="1453498"/>
    <lineage>
        <taxon>Bacteria</taxon>
        <taxon>Pseudomonadati</taxon>
        <taxon>Bacteroidota</taxon>
        <taxon>Flavobacteriia</taxon>
        <taxon>Flavobacteriales</taxon>
        <taxon>Flavobacteriaceae</taxon>
        <taxon>Flavobacterium</taxon>
    </lineage>
</organism>
<evidence type="ECO:0000313" key="2">
    <source>
        <dbReference type="EMBL" id="KGD69623.1"/>
    </source>
</evidence>
<keyword evidence="3" id="KW-1185">Reference proteome</keyword>
<feature type="signal peptide" evidence="1">
    <location>
        <begin position="1"/>
        <end position="18"/>
    </location>
</feature>
<feature type="chain" id="PRO_5001911024" evidence="1">
    <location>
        <begin position="19"/>
        <end position="824"/>
    </location>
</feature>
<gene>
    <name evidence="2" type="ORF">LG45_02385</name>
</gene>
<proteinExistence type="predicted"/>
<dbReference type="InterPro" id="IPR043741">
    <property type="entry name" value="DUF5686"/>
</dbReference>
<dbReference type="SUPFAM" id="SSF49464">
    <property type="entry name" value="Carboxypeptidase regulatory domain-like"/>
    <property type="match status" value="1"/>
</dbReference>
<dbReference type="eggNOG" id="COG1470">
    <property type="taxonomic scope" value="Bacteria"/>
</dbReference>
<dbReference type="OrthoDB" id="983143at2"/>
<dbReference type="Gene3D" id="2.60.40.1120">
    <property type="entry name" value="Carboxypeptidase-like, regulatory domain"/>
    <property type="match status" value="1"/>
</dbReference>
<dbReference type="AlphaFoldDB" id="A0A095U4S2"/>
<dbReference type="Proteomes" id="UP000029554">
    <property type="component" value="Unassembled WGS sequence"/>
</dbReference>
<dbReference type="Pfam" id="PF18939">
    <property type="entry name" value="DUF5686"/>
    <property type="match status" value="1"/>
</dbReference>
<evidence type="ECO:0000313" key="3">
    <source>
        <dbReference type="Proteomes" id="UP000029554"/>
    </source>
</evidence>
<keyword evidence="1" id="KW-0732">Signal</keyword>
<protein>
    <submittedName>
        <fullName evidence="2">Membrane protein</fullName>
    </submittedName>
</protein>
<dbReference type="RefSeq" id="WP_035123987.1">
    <property type="nucleotide sequence ID" value="NZ_JRHH01000001.1"/>
</dbReference>
<sequence length="824" mass="94209">MKKNFTLLFLFIAISSFAQIKGTITDSKGNPMAFVNIYLQDTYTSTTSNEQGKYELNVKTTGKHIILYQYLGYKTEKKIVNAEKFPQIVDVQLTEEDIQLNDVVIDPKANPANEIIRNAIANRKENSSKTAKYNADFYSRGIFRVKNLPKTIMGQKLDFFDEIIDSTRSGILYLSETVSKITFQKPDKLKEVIVASKVSGNDNGFSFNNAAQANFDFYENYLDFDVKVISPIADGAFNYYKYKFDGSFADENNKVINKIKVTPKRDSEPAMEGYIYIVDDTYAIYAVDLSIKGSQMQNPALNKLTLKQSYSFNNKNKIWAKNTQTIDFEAGMLGINISGNFTYVYSNFEFKEQFEKKTFTAEVLKFEENANKKEDSFWETIRPVPLTNEETTDYAKKDALQTKKKSQVYLDSIDGKRNKFGFSDILMGYSYRNSFKKWSINYDGPLLSTSFNTVQGWKTQVGLSFVKRDEDKRTYTRIGSRFDYGFAEEKLRVTGDFYRKFNNTNNSQLYVNGGSSVSQFNGGNPITNLGNSISTLIFKNNFMKVYEKNFISANFGREIINGLNLNFNLEYSERKPLWNNTDYVLIKNDKVYTSNNPLLPNDYVTPAIEKHNLVKANVNARIKFGQQYWTRPDGKYNIGNEKYPTLNIGYEKGLAATDKKYEYDLVSARVTYGLSIGNKGDLDLNLKAGKFFNAENISFIDYKHFNGNQTHINNGGSYTNVFNNLPYYSSSTNDSYIEFHAEHNDKGFIMNKLPLLKYLKSQLVLGFHNMAVPDRIPYQEFTAGLDNLGFGKLRIFRLDYVRSYQNGFQGDAIVFGIKILGGAN</sequence>
<accession>A0A095U4S2</accession>
<dbReference type="STRING" id="1453498.LG45_02385"/>
<dbReference type="Pfam" id="PF13715">
    <property type="entry name" value="CarbopepD_reg_2"/>
    <property type="match status" value="1"/>
</dbReference>
<comment type="caution">
    <text evidence="2">The sequence shown here is derived from an EMBL/GenBank/DDBJ whole genome shotgun (WGS) entry which is preliminary data.</text>
</comment>
<evidence type="ECO:0000256" key="1">
    <source>
        <dbReference type="SAM" id="SignalP"/>
    </source>
</evidence>
<name>A0A095U4S2_9FLAO</name>
<reference evidence="2 3" key="1">
    <citation type="submission" date="2014-09" db="EMBL/GenBank/DDBJ databases">
        <title>Whole Genome Shotgun of Flavobacterium aquatile LMG 4008.</title>
        <authorList>
            <person name="Gale A.N."/>
            <person name="Pipes S.E."/>
            <person name="Newman J.D."/>
        </authorList>
    </citation>
    <scope>NUCLEOTIDE SEQUENCE [LARGE SCALE GENOMIC DNA]</scope>
    <source>
        <strain evidence="2 3">LMG 4008</strain>
    </source>
</reference>